<accession>A0A409YKB3</accession>
<feature type="region of interest" description="Disordered" evidence="5">
    <location>
        <begin position="579"/>
        <end position="599"/>
    </location>
</feature>
<evidence type="ECO:0000256" key="2">
    <source>
        <dbReference type="ARBA" id="ARBA00024691"/>
    </source>
</evidence>
<comment type="function">
    <text evidence="2">The SPT4-SPT5 complex mediates both activation and inhibition of transcription elongation, and plays a role in pre-mRNA processing. This complex seems to be important for the stability of the RNA polymerase II elongation machinery on the chromatin template but not for the inherent ability of this machinery to translocate down the gene.</text>
</comment>
<evidence type="ECO:0000259" key="6">
    <source>
        <dbReference type="SMART" id="SM00739"/>
    </source>
</evidence>
<dbReference type="GO" id="GO:0006368">
    <property type="term" value="P:transcription elongation by RNA polymerase II"/>
    <property type="evidence" value="ECO:0007669"/>
    <property type="project" value="TreeGrafter"/>
</dbReference>
<evidence type="ECO:0000256" key="3">
    <source>
        <dbReference type="ARBA" id="ARBA00029865"/>
    </source>
</evidence>
<organism evidence="7 8">
    <name type="scientific">Panaeolus cyanescens</name>
    <dbReference type="NCBI Taxonomy" id="181874"/>
    <lineage>
        <taxon>Eukaryota</taxon>
        <taxon>Fungi</taxon>
        <taxon>Dikarya</taxon>
        <taxon>Basidiomycota</taxon>
        <taxon>Agaricomycotina</taxon>
        <taxon>Agaricomycetes</taxon>
        <taxon>Agaricomycetidae</taxon>
        <taxon>Agaricales</taxon>
        <taxon>Agaricineae</taxon>
        <taxon>Galeropsidaceae</taxon>
        <taxon>Panaeolus</taxon>
    </lineage>
</organism>
<dbReference type="AlphaFoldDB" id="A0A409YKB3"/>
<dbReference type="GO" id="GO:0032044">
    <property type="term" value="C:DSIF complex"/>
    <property type="evidence" value="ECO:0007669"/>
    <property type="project" value="TreeGrafter"/>
</dbReference>
<evidence type="ECO:0000313" key="7">
    <source>
        <dbReference type="EMBL" id="PPR03513.1"/>
    </source>
</evidence>
<protein>
    <recommendedName>
        <fullName evidence="3">Chromatin elongation factor SPT5</fullName>
    </recommendedName>
    <alternativeName>
        <fullName evidence="4">Chromatin elongation factor spt5</fullName>
    </alternativeName>
</protein>
<dbReference type="Gene3D" id="3.30.70.940">
    <property type="entry name" value="NusG, N-terminal domain"/>
    <property type="match status" value="1"/>
</dbReference>
<keyword evidence="1" id="KW-0804">Transcription</keyword>
<dbReference type="GO" id="GO:0032784">
    <property type="term" value="P:regulation of DNA-templated transcription elongation"/>
    <property type="evidence" value="ECO:0007669"/>
    <property type="project" value="InterPro"/>
</dbReference>
<dbReference type="InterPro" id="IPR039659">
    <property type="entry name" value="SPT5"/>
</dbReference>
<evidence type="ECO:0000256" key="1">
    <source>
        <dbReference type="ARBA" id="ARBA00023163"/>
    </source>
</evidence>
<dbReference type="GO" id="GO:0003729">
    <property type="term" value="F:mRNA binding"/>
    <property type="evidence" value="ECO:0007669"/>
    <property type="project" value="TreeGrafter"/>
</dbReference>
<evidence type="ECO:0000256" key="4">
    <source>
        <dbReference type="ARBA" id="ARBA00031006"/>
    </source>
</evidence>
<evidence type="ECO:0000313" key="8">
    <source>
        <dbReference type="Proteomes" id="UP000284842"/>
    </source>
</evidence>
<dbReference type="InterPro" id="IPR005824">
    <property type="entry name" value="KOW"/>
</dbReference>
<dbReference type="STRING" id="181874.A0A409YKB3"/>
<dbReference type="PANTHER" id="PTHR11125">
    <property type="entry name" value="SUPPRESSOR OF TY 5"/>
    <property type="match status" value="1"/>
</dbReference>
<reference evidence="7 8" key="1">
    <citation type="journal article" date="2018" name="Evol. Lett.">
        <title>Horizontal gene cluster transfer increased hallucinogenic mushroom diversity.</title>
        <authorList>
            <person name="Reynolds H.T."/>
            <person name="Vijayakumar V."/>
            <person name="Gluck-Thaler E."/>
            <person name="Korotkin H.B."/>
            <person name="Matheny P.B."/>
            <person name="Slot J.C."/>
        </authorList>
    </citation>
    <scope>NUCLEOTIDE SEQUENCE [LARGE SCALE GENOMIC DNA]</scope>
    <source>
        <strain evidence="7 8">2629</strain>
    </source>
</reference>
<dbReference type="EMBL" id="NHTK01001059">
    <property type="protein sequence ID" value="PPR03513.1"/>
    <property type="molecule type" value="Genomic_DNA"/>
</dbReference>
<dbReference type="PANTHER" id="PTHR11125:SF7">
    <property type="entry name" value="TRANSCRIPTION ELONGATION FACTOR SPT5"/>
    <property type="match status" value="1"/>
</dbReference>
<dbReference type="OrthoDB" id="3048815at2759"/>
<comment type="caution">
    <text evidence="7">The sequence shown here is derived from an EMBL/GenBank/DDBJ whole genome shotgun (WGS) entry which is preliminary data.</text>
</comment>
<feature type="region of interest" description="Disordered" evidence="5">
    <location>
        <begin position="1"/>
        <end position="29"/>
    </location>
</feature>
<feature type="domain" description="KOW" evidence="6">
    <location>
        <begin position="392"/>
        <end position="419"/>
    </location>
</feature>
<feature type="domain" description="KOW" evidence="6">
    <location>
        <begin position="197"/>
        <end position="224"/>
    </location>
</feature>
<sequence>MPLRRNPFLDLEAEVERGEDQFEDEDEEDDIRDFLNDLDREDDGDGAEPVTESYQAWDQLFLDENEDEEQEMESFLARVRERTSNYNRPPSVSPDRNLEAPTKLAPYPLYRVRCERGMEENALSFLLQKVTTERIASAFLRTSIRGWIYLESMVDAPVMNLLSRTPGILRSSRGPIMEGIPEPDWGKLLTMEDSTCSVVRGQWVMVKTGLYKGDLALVSEIKNWGIQVLVIPRLTPPPPNTDEALQEGSSTKKRKKTIDNPPAELFQPEIFRQRYKSSLIKQRDNCYKAGSCYFEHGLLLKDYTLAAIDTSLVPIPTQVFFMFLNSFHALVIQSRTSLPRPLEWCISAGNRVENTITKQSGEVKVVETSRVEVQLDDGSGEVSWPWYSIRQCIRVGDYVEITSGKAVGRQGWIIGREGDILTIVDVPNAQKIKQIGATEELGTTSHVNRVRLAQTPFFPLSNPPPSTSRIPKDYIPWVGTRVLITSAVWKGRHAVVENVIARRDDNAGHQLVVRLEDFNPYHPFKSVHVGWEQVVEASSRMKLDEYSKQKNIHPGLFQSESGTGSTALLSKDSWAFGTSIPPPSSTPLTPAWDPNSRTPLTDYDAIPAPVSAPAATVAGPSTPQHVLLQRLLLDIKLRTNVNAPNIPGSETTVWVSIQDNGELGFKCIHKRREGWLQPNWVEARRPHINRGDNGLMVVVRGVHSGKMVRRITHRTSADGRWVMYCAVVHYQEGTRNTLTSEEIELESMDVCLAWESKEDKLMNKTLVSELNRRARRGVAS</sequence>
<dbReference type="InParanoid" id="A0A409YKB3"/>
<dbReference type="Proteomes" id="UP000284842">
    <property type="component" value="Unassembled WGS sequence"/>
</dbReference>
<dbReference type="SMART" id="SM00739">
    <property type="entry name" value="KOW"/>
    <property type="match status" value="2"/>
</dbReference>
<name>A0A409YKB3_9AGAR</name>
<feature type="region of interest" description="Disordered" evidence="5">
    <location>
        <begin position="237"/>
        <end position="259"/>
    </location>
</feature>
<keyword evidence="8" id="KW-1185">Reference proteome</keyword>
<dbReference type="Pfam" id="PF03439">
    <property type="entry name" value="Spt5-NGN"/>
    <property type="match status" value="1"/>
</dbReference>
<evidence type="ECO:0000256" key="5">
    <source>
        <dbReference type="SAM" id="MobiDB-lite"/>
    </source>
</evidence>
<gene>
    <name evidence="7" type="ORF">CVT24_007001</name>
</gene>
<dbReference type="GO" id="GO:0006357">
    <property type="term" value="P:regulation of transcription by RNA polymerase II"/>
    <property type="evidence" value="ECO:0007669"/>
    <property type="project" value="InterPro"/>
</dbReference>
<proteinExistence type="predicted"/>
<dbReference type="InterPro" id="IPR036735">
    <property type="entry name" value="NGN_dom_sf"/>
</dbReference>
<dbReference type="InterPro" id="IPR005100">
    <property type="entry name" value="NGN-domain"/>
</dbReference>